<keyword evidence="1" id="KW-0645">Protease</keyword>
<organism evidence="6">
    <name type="scientific">Tanacetum cinerariifolium</name>
    <name type="common">Dalmatian daisy</name>
    <name type="synonym">Chrysanthemum cinerariifolium</name>
    <dbReference type="NCBI Taxonomy" id="118510"/>
    <lineage>
        <taxon>Eukaryota</taxon>
        <taxon>Viridiplantae</taxon>
        <taxon>Streptophyta</taxon>
        <taxon>Embryophyta</taxon>
        <taxon>Tracheophyta</taxon>
        <taxon>Spermatophyta</taxon>
        <taxon>Magnoliopsida</taxon>
        <taxon>eudicotyledons</taxon>
        <taxon>Gunneridae</taxon>
        <taxon>Pentapetalae</taxon>
        <taxon>asterids</taxon>
        <taxon>campanulids</taxon>
        <taxon>Asterales</taxon>
        <taxon>Asteraceae</taxon>
        <taxon>Asteroideae</taxon>
        <taxon>Anthemideae</taxon>
        <taxon>Anthemidinae</taxon>
        <taxon>Tanacetum</taxon>
    </lineage>
</organism>
<feature type="region of interest" description="Disordered" evidence="4">
    <location>
        <begin position="1444"/>
        <end position="1480"/>
    </location>
</feature>
<evidence type="ECO:0000259" key="5">
    <source>
        <dbReference type="PROSITE" id="PS50158"/>
    </source>
</evidence>
<evidence type="ECO:0000256" key="4">
    <source>
        <dbReference type="SAM" id="MobiDB-lite"/>
    </source>
</evidence>
<evidence type="ECO:0000256" key="1">
    <source>
        <dbReference type="ARBA" id="ARBA00022750"/>
    </source>
</evidence>
<dbReference type="Pfam" id="PF07727">
    <property type="entry name" value="RVT_2"/>
    <property type="match status" value="2"/>
</dbReference>
<dbReference type="GO" id="GO:0004190">
    <property type="term" value="F:aspartic-type endopeptidase activity"/>
    <property type="evidence" value="ECO:0007669"/>
    <property type="project" value="UniProtKB-KW"/>
</dbReference>
<keyword evidence="1" id="KW-0378">Hydrolase</keyword>
<feature type="region of interest" description="Disordered" evidence="4">
    <location>
        <begin position="258"/>
        <end position="278"/>
    </location>
</feature>
<dbReference type="InterPro" id="IPR001878">
    <property type="entry name" value="Znf_CCHC"/>
</dbReference>
<keyword evidence="1" id="KW-0064">Aspartyl protease</keyword>
<keyword evidence="3" id="KW-0175">Coiled coil</keyword>
<dbReference type="GO" id="GO:0008270">
    <property type="term" value="F:zinc ion binding"/>
    <property type="evidence" value="ECO:0007669"/>
    <property type="project" value="UniProtKB-KW"/>
</dbReference>
<keyword evidence="2" id="KW-0862">Zinc</keyword>
<feature type="coiled-coil region" evidence="3">
    <location>
        <begin position="468"/>
        <end position="495"/>
    </location>
</feature>
<dbReference type="Pfam" id="PF22936">
    <property type="entry name" value="Pol_BBD"/>
    <property type="match status" value="1"/>
</dbReference>
<dbReference type="CDD" id="cd09272">
    <property type="entry name" value="RNase_HI_RT_Ty1"/>
    <property type="match status" value="1"/>
</dbReference>
<evidence type="ECO:0000256" key="2">
    <source>
        <dbReference type="PROSITE-ProRule" id="PRU00047"/>
    </source>
</evidence>
<sequence length="1892" mass="215006">MYEKFQMSSMGELTLLLGLQVKQKKDGIFISQDKYVAKILKKLRFTEVKIISTPMETQKPLLIDEDGKDVDVHMYRLMIGSLMYLTSSRPDIMFIVCACARYQVNPKVSHLYVVKRIFRYLEGQPKLGLWYPKDSPFDLVAYTDSDYAGASLDMKSIIGGCQFLGCRLISWQYKKQIVVANSITESEYLAASSCRGQFWSIVIAKTINGEVQLQARVDGKEIATTESSVRRDLQLADEEGIDCLPNSTILEQLALMGKPKRKDTQVPQPSGPTDNVEDEAVHKELGDILVRVVTTAFSLGVEQDSGNITKTQSKATPNESSSQGTYSGGGPRVLDLEKTKTTQRNEIDSLKRRVKKLEKRNRSRTLKVKRLYKVGLTGRVESSGDEESLGEDASKHRRRIDAIDADYEITLVNDADNEMFDLDDVGGEEVFVAEKNKNFVEEVVNVSQDKGKRIMIEESMKPKKKDQIRLDEEVALKLQAEFDELQAQEQEELSNAEKATLFQKLLKKRRKHFTAKREKEKRNKPPTKAQQRKIMCNYLKNMEGYKLKDLMLKEFDRIQEMFDREFRRVNTFEDFRPELVEEKEKRAGEELEQEITKKQKVEDDKENSPRIIDWKIHKEGLKSYYQIVRADGKSQMYMIFSQMLKSFNREDLEDLYKLVKARYGSTRPVENMDYLLWSDMKTMFEPYVEDATRIQSVGIFRIDSKFFNRVSVIVVLDLSKEQRLAKKNKLKARGTLLMALPDKHQLKFNIHKDDKSLMEAIEKRFGGNKETKKVQKTLLKQQYENFSGTSSESLDQIHDRLQKLISQLDILGETISQEDINLKFLRSLPSEWKTHTLIWRNKVDLEEQSLYDLFNNLKIYEAEVKGSSTSSQNTQNIVFVSSNNTNSTNESVSAILSVSTTSSKAKVSTLPNVDSLNDAVIYSFFSSSNGTDTIGFDMSKVECYNCHRRGHFAKECRSLRDNKNKETTQRTVPLEVSTLNALVSQCLSSSPGSDNETSSKNLSKLLENQVSDKTGLGFDSQVFDCEELHRHEYDNIVPKNPENDRYKIGKGYHAIPPPYVGTFIPLKPDLVFTDDPNASETVANVVNVQSSTNKPRKDMSKTRRSDAPIIEDWISDSEDEIKIESGNPQQALKDKGVIDSGCSRHMTRNISFLSDFKEINRGYVAFGRNPKGGKISGKGKIKTCKLDFDDVYFVKELKFNLFSVSQMCDKKNNVLFTDTECVVLSSDFKLPDENHVLLRVLRENNMYNVDIKNVVSSGYLTCLFAKATLDGSNLWHRRLGHINFKTMNKLVKGNLVRGLPSKILKIIIHVLLVRRESNTKPLICRMKGIKREFSVARTPQQNEVAERNNRTLIEAARTMLADSLSPSIGFMRPFGCPVTILNTLDPLGKFDGKADEGFLVGYSVNSKAIRVFNRNQPNDHAGVKENLDADDDVADAAFDVKENENDGHVFANGSDKSDNKKHDEKAKRDDKRKSPIDSPTRVRDLRAEFKEFSFNSTNRVNAVSAPVNVAEPNSTNSTNSFNIVSPSVNAVSPKFGIARKSSFVDPSTYPDDLDMPQLEDIVYSDDEEDVGAEADLSNLETNIPVSPIPTTIVHKDHHVNQIIDLPKGKRAIGSKWVFRNKKDERGIVIKNKARLVAQGHTQEEGIDYDEVFAPVARIEAIWLFLAYASFMGFKDPDYPNKVYKVVKALYGLHQAPRARYETLATYLLQNGFQRGKIDQTLFIKKKKGDILRVQVYVNDIIFGSTNKKPCKAFERLMKNKFQMSSMGELTLFLGLQVKKKDDGIFISQDKYVAKILRKFGFTNVKSTSTPIETEKPLLNDPDGEDVDVHIYAAKRIFRYLKGKPHLGLWYPRDSPFNLVAYSNSDYTVVATSSTEAGYVAAVLKFYGFKISC</sequence>
<comment type="caution">
    <text evidence="6">The sequence shown here is derived from an EMBL/GenBank/DDBJ whole genome shotgun (WGS) entry which is preliminary data.</text>
</comment>
<dbReference type="InterPro" id="IPR043502">
    <property type="entry name" value="DNA/RNA_pol_sf"/>
</dbReference>
<accession>A0A6L2JQP3</accession>
<dbReference type="EMBL" id="BKCJ010001156">
    <property type="protein sequence ID" value="GEU39303.1"/>
    <property type="molecule type" value="Genomic_DNA"/>
</dbReference>
<dbReference type="SMART" id="SM00343">
    <property type="entry name" value="ZnF_C2HC"/>
    <property type="match status" value="1"/>
</dbReference>
<dbReference type="InterPro" id="IPR013103">
    <property type="entry name" value="RVT_2"/>
</dbReference>
<name>A0A6L2JQP3_TANCI</name>
<dbReference type="Gene3D" id="3.30.420.10">
    <property type="entry name" value="Ribonuclease H-like superfamily/Ribonuclease H"/>
    <property type="match status" value="1"/>
</dbReference>
<dbReference type="Gene3D" id="4.10.60.10">
    <property type="entry name" value="Zinc finger, CCHC-type"/>
    <property type="match status" value="1"/>
</dbReference>
<feature type="compositionally biased region" description="Polar residues" evidence="4">
    <location>
        <begin position="308"/>
        <end position="325"/>
    </location>
</feature>
<keyword evidence="2" id="KW-0863">Zinc-finger</keyword>
<dbReference type="PANTHER" id="PTHR11439:SF495">
    <property type="entry name" value="REVERSE TRANSCRIPTASE, RNA-DEPENDENT DNA POLYMERASE-RELATED"/>
    <property type="match status" value="1"/>
</dbReference>
<dbReference type="Pfam" id="PF13976">
    <property type="entry name" value="gag_pre-integrs"/>
    <property type="match status" value="1"/>
</dbReference>
<dbReference type="InterPro" id="IPR054722">
    <property type="entry name" value="PolX-like_BBD"/>
</dbReference>
<feature type="compositionally biased region" description="Basic and acidic residues" evidence="4">
    <location>
        <begin position="1455"/>
        <end position="1480"/>
    </location>
</feature>
<dbReference type="PANTHER" id="PTHR11439">
    <property type="entry name" value="GAG-POL-RELATED RETROTRANSPOSON"/>
    <property type="match status" value="1"/>
</dbReference>
<evidence type="ECO:0000313" key="6">
    <source>
        <dbReference type="EMBL" id="GEU39303.1"/>
    </source>
</evidence>
<dbReference type="InterPro" id="IPR012337">
    <property type="entry name" value="RNaseH-like_sf"/>
</dbReference>
<proteinExistence type="predicted"/>
<dbReference type="SUPFAM" id="SSF53098">
    <property type="entry name" value="Ribonuclease H-like"/>
    <property type="match status" value="1"/>
</dbReference>
<dbReference type="SUPFAM" id="SSF56672">
    <property type="entry name" value="DNA/RNA polymerases"/>
    <property type="match status" value="1"/>
</dbReference>
<dbReference type="GO" id="GO:0003676">
    <property type="term" value="F:nucleic acid binding"/>
    <property type="evidence" value="ECO:0007669"/>
    <property type="project" value="InterPro"/>
</dbReference>
<feature type="region of interest" description="Disordered" evidence="4">
    <location>
        <begin position="308"/>
        <end position="344"/>
    </location>
</feature>
<evidence type="ECO:0000256" key="3">
    <source>
        <dbReference type="SAM" id="Coils"/>
    </source>
</evidence>
<dbReference type="InterPro" id="IPR036397">
    <property type="entry name" value="RNaseH_sf"/>
</dbReference>
<feature type="domain" description="CCHC-type" evidence="5">
    <location>
        <begin position="943"/>
        <end position="958"/>
    </location>
</feature>
<gene>
    <name evidence="6" type="ORF">Tci_011281</name>
</gene>
<dbReference type="SUPFAM" id="SSF57756">
    <property type="entry name" value="Retrovirus zinc finger-like domains"/>
    <property type="match status" value="1"/>
</dbReference>
<keyword evidence="2" id="KW-0479">Metal-binding</keyword>
<dbReference type="InterPro" id="IPR025724">
    <property type="entry name" value="GAG-pre-integrase_dom"/>
</dbReference>
<reference evidence="6" key="1">
    <citation type="journal article" date="2019" name="Sci. Rep.">
        <title>Draft genome of Tanacetum cinerariifolium, the natural source of mosquito coil.</title>
        <authorList>
            <person name="Yamashiro T."/>
            <person name="Shiraishi A."/>
            <person name="Satake H."/>
            <person name="Nakayama K."/>
        </authorList>
    </citation>
    <scope>NUCLEOTIDE SEQUENCE</scope>
</reference>
<protein>
    <recommendedName>
        <fullName evidence="5">CCHC-type domain-containing protein</fullName>
    </recommendedName>
</protein>
<dbReference type="InterPro" id="IPR036875">
    <property type="entry name" value="Znf_CCHC_sf"/>
</dbReference>
<dbReference type="PROSITE" id="PS50158">
    <property type="entry name" value="ZF_CCHC"/>
    <property type="match status" value="1"/>
</dbReference>
<dbReference type="Pfam" id="PF14223">
    <property type="entry name" value="Retrotran_gag_2"/>
    <property type="match status" value="1"/>
</dbReference>
<feature type="compositionally biased region" description="Basic and acidic residues" evidence="4">
    <location>
        <begin position="334"/>
        <end position="344"/>
    </location>
</feature>